<keyword evidence="2" id="KW-1185">Reference proteome</keyword>
<evidence type="ECO:0000313" key="2">
    <source>
        <dbReference type="Proteomes" id="UP001195769"/>
    </source>
</evidence>
<dbReference type="Proteomes" id="UP001195769">
    <property type="component" value="Unassembled WGS sequence"/>
</dbReference>
<dbReference type="RefSeq" id="XP_041216784.1">
    <property type="nucleotide sequence ID" value="XM_041378009.1"/>
</dbReference>
<sequence length="205" mass="22745">MPPTSVDSVSNPYDLDDRAETLLIAAGLVEAGEDDIVISAYPSRGYTPDSQHSHDYYPCLRGNAHGQAAPVYSCGCYRRSTKVEHTDAPEQLQELGPEQEVDSSGEIRPLKRKRSELSFESDSLGDLVMTPHHFGQNLTNIQRAKSVLALEGPKRRKLGKVFELNRSATHETLILNVVKRLEAAIDRQTEVLSKIYDGVLESRAK</sequence>
<proteinExistence type="predicted"/>
<evidence type="ECO:0000313" key="1">
    <source>
        <dbReference type="EMBL" id="KAG1886943.1"/>
    </source>
</evidence>
<dbReference type="AlphaFoldDB" id="A0AAD4HC66"/>
<organism evidence="1 2">
    <name type="scientific">Suillus fuscotomentosus</name>
    <dbReference type="NCBI Taxonomy" id="1912939"/>
    <lineage>
        <taxon>Eukaryota</taxon>
        <taxon>Fungi</taxon>
        <taxon>Dikarya</taxon>
        <taxon>Basidiomycota</taxon>
        <taxon>Agaricomycotina</taxon>
        <taxon>Agaricomycetes</taxon>
        <taxon>Agaricomycetidae</taxon>
        <taxon>Boletales</taxon>
        <taxon>Suillineae</taxon>
        <taxon>Suillaceae</taxon>
        <taxon>Suillus</taxon>
    </lineage>
</organism>
<accession>A0AAD4HC66</accession>
<gene>
    <name evidence="1" type="ORF">F5891DRAFT_988519</name>
</gene>
<comment type="caution">
    <text evidence="1">The sequence shown here is derived from an EMBL/GenBank/DDBJ whole genome shotgun (WGS) entry which is preliminary data.</text>
</comment>
<reference evidence="1" key="1">
    <citation type="journal article" date="2020" name="New Phytol.">
        <title>Comparative genomics reveals dynamic genome evolution in host specialist ectomycorrhizal fungi.</title>
        <authorList>
            <person name="Lofgren L.A."/>
            <person name="Nguyen N.H."/>
            <person name="Vilgalys R."/>
            <person name="Ruytinx J."/>
            <person name="Liao H.L."/>
            <person name="Branco S."/>
            <person name="Kuo A."/>
            <person name="LaButti K."/>
            <person name="Lipzen A."/>
            <person name="Andreopoulos W."/>
            <person name="Pangilinan J."/>
            <person name="Riley R."/>
            <person name="Hundley H."/>
            <person name="Na H."/>
            <person name="Barry K."/>
            <person name="Grigoriev I.V."/>
            <person name="Stajich J.E."/>
            <person name="Kennedy P.G."/>
        </authorList>
    </citation>
    <scope>NUCLEOTIDE SEQUENCE</scope>
    <source>
        <strain evidence="1">FC203</strain>
    </source>
</reference>
<dbReference type="EMBL" id="JABBWK010000227">
    <property type="protein sequence ID" value="KAG1886943.1"/>
    <property type="molecule type" value="Genomic_DNA"/>
</dbReference>
<protein>
    <submittedName>
        <fullName evidence="1">Uncharacterized protein</fullName>
    </submittedName>
</protein>
<name>A0AAD4HC66_9AGAM</name>
<dbReference type="GeneID" id="64672307"/>